<keyword evidence="3" id="KW-1185">Reference proteome</keyword>
<keyword evidence="1" id="KW-0472">Membrane</keyword>
<evidence type="ECO:0000256" key="1">
    <source>
        <dbReference type="SAM" id="Phobius"/>
    </source>
</evidence>
<dbReference type="Proteomes" id="UP000070344">
    <property type="component" value="Unassembled WGS sequence"/>
</dbReference>
<evidence type="ECO:0000313" key="2">
    <source>
        <dbReference type="EMBL" id="KXB01277.1"/>
    </source>
</evidence>
<evidence type="ECO:0000313" key="3">
    <source>
        <dbReference type="Proteomes" id="UP000070344"/>
    </source>
</evidence>
<accession>A0A133V4C9</accession>
<dbReference type="EMBL" id="LHXV01000018">
    <property type="protein sequence ID" value="KXB01277.1"/>
    <property type="molecule type" value="Genomic_DNA"/>
</dbReference>
<proteinExistence type="predicted"/>
<feature type="transmembrane region" description="Helical" evidence="1">
    <location>
        <begin position="33"/>
        <end position="52"/>
    </location>
</feature>
<dbReference type="AlphaFoldDB" id="A0A133V4C9"/>
<gene>
    <name evidence="2" type="ORF">AKJ41_02135</name>
</gene>
<keyword evidence="1" id="KW-0812">Transmembrane</keyword>
<keyword evidence="1" id="KW-1133">Transmembrane helix</keyword>
<name>A0A133V4C9_9EURY</name>
<protein>
    <submittedName>
        <fullName evidence="2">Uncharacterized protein</fullName>
    </submittedName>
</protein>
<dbReference type="PATRIC" id="fig|1698271.3.peg.540"/>
<sequence>MGKCRKELENLQSRGGRIISKDRRRKGHREEGIIWKKAITLAGIAVAVWLATPIPEVSIVVGLLGEKAFSGWIPWWLSWPGAAVGVLVGWHFDIPEKVHRSLKGRLQEGP</sequence>
<feature type="transmembrane region" description="Helical" evidence="1">
    <location>
        <begin position="72"/>
        <end position="92"/>
    </location>
</feature>
<organism evidence="2 3">
    <name type="scientific">candidate division MSBL1 archaeon SCGC-AAA259O05</name>
    <dbReference type="NCBI Taxonomy" id="1698271"/>
    <lineage>
        <taxon>Archaea</taxon>
        <taxon>Methanobacteriati</taxon>
        <taxon>Methanobacteriota</taxon>
        <taxon>candidate division MSBL1</taxon>
    </lineage>
</organism>
<comment type="caution">
    <text evidence="2">The sequence shown here is derived from an EMBL/GenBank/DDBJ whole genome shotgun (WGS) entry which is preliminary data.</text>
</comment>
<reference evidence="2 3" key="1">
    <citation type="journal article" date="2016" name="Sci. Rep.">
        <title>Metabolic traits of an uncultured archaeal lineage -MSBL1- from brine pools of the Red Sea.</title>
        <authorList>
            <person name="Mwirichia R."/>
            <person name="Alam I."/>
            <person name="Rashid M."/>
            <person name="Vinu M."/>
            <person name="Ba-Alawi W."/>
            <person name="Anthony Kamau A."/>
            <person name="Kamanda Ngugi D."/>
            <person name="Goker M."/>
            <person name="Klenk H.P."/>
            <person name="Bajic V."/>
            <person name="Stingl U."/>
        </authorList>
    </citation>
    <scope>NUCLEOTIDE SEQUENCE [LARGE SCALE GENOMIC DNA]</scope>
    <source>
        <strain evidence="2">SCGC-AAA259O05</strain>
    </source>
</reference>